<protein>
    <recommendedName>
        <fullName evidence="3">RRM domain-containing protein</fullName>
    </recommendedName>
</protein>
<dbReference type="Gene3D" id="3.30.70.330">
    <property type="match status" value="3"/>
</dbReference>
<dbReference type="RefSeq" id="XP_002773500.1">
    <property type="nucleotide sequence ID" value="XM_002773454.1"/>
</dbReference>
<dbReference type="Pfam" id="PF03109">
    <property type="entry name" value="ABC1"/>
    <property type="match status" value="1"/>
</dbReference>
<dbReference type="InterPro" id="IPR011009">
    <property type="entry name" value="Kinase-like_dom_sf"/>
</dbReference>
<evidence type="ECO:0000313" key="5">
    <source>
        <dbReference type="Proteomes" id="UP000007800"/>
    </source>
</evidence>
<dbReference type="OrthoDB" id="427480at2759"/>
<dbReference type="CDD" id="cd00590">
    <property type="entry name" value="RRM_SF"/>
    <property type="match status" value="1"/>
</dbReference>
<evidence type="ECO:0000256" key="1">
    <source>
        <dbReference type="PROSITE-ProRule" id="PRU00176"/>
    </source>
</evidence>
<dbReference type="SUPFAM" id="SSF54928">
    <property type="entry name" value="RNA-binding domain, RBD"/>
    <property type="match status" value="2"/>
</dbReference>
<feature type="region of interest" description="Disordered" evidence="2">
    <location>
        <begin position="498"/>
        <end position="558"/>
    </location>
</feature>
<dbReference type="InterPro" id="IPR035979">
    <property type="entry name" value="RBD_domain_sf"/>
</dbReference>
<dbReference type="InterPro" id="IPR012677">
    <property type="entry name" value="Nucleotide-bd_a/b_plait_sf"/>
</dbReference>
<dbReference type="SMART" id="SM00360">
    <property type="entry name" value="RRM"/>
    <property type="match status" value="3"/>
</dbReference>
<accession>C5LDI4</accession>
<feature type="domain" description="RRM" evidence="3">
    <location>
        <begin position="669"/>
        <end position="742"/>
    </location>
</feature>
<dbReference type="GeneID" id="9041088"/>
<feature type="region of interest" description="Disordered" evidence="2">
    <location>
        <begin position="397"/>
        <end position="450"/>
    </location>
</feature>
<keyword evidence="1" id="KW-0694">RNA-binding</keyword>
<feature type="compositionally biased region" description="Basic and acidic residues" evidence="2">
    <location>
        <begin position="415"/>
        <end position="426"/>
    </location>
</feature>
<dbReference type="PANTHER" id="PTHR43173">
    <property type="entry name" value="ABC1 FAMILY PROTEIN"/>
    <property type="match status" value="1"/>
</dbReference>
<dbReference type="Proteomes" id="UP000007800">
    <property type="component" value="Unassembled WGS sequence"/>
</dbReference>
<dbReference type="InParanoid" id="C5LDI4"/>
<dbReference type="InterPro" id="IPR000504">
    <property type="entry name" value="RRM_dom"/>
</dbReference>
<organism evidence="5">
    <name type="scientific">Perkinsus marinus (strain ATCC 50983 / TXsc)</name>
    <dbReference type="NCBI Taxonomy" id="423536"/>
    <lineage>
        <taxon>Eukaryota</taxon>
        <taxon>Sar</taxon>
        <taxon>Alveolata</taxon>
        <taxon>Perkinsozoa</taxon>
        <taxon>Perkinsea</taxon>
        <taxon>Perkinsida</taxon>
        <taxon>Perkinsidae</taxon>
        <taxon>Perkinsus</taxon>
    </lineage>
</organism>
<evidence type="ECO:0000259" key="3">
    <source>
        <dbReference type="PROSITE" id="PS50102"/>
    </source>
</evidence>
<name>C5LDI4_PERM5</name>
<dbReference type="InterPro" id="IPR004147">
    <property type="entry name" value="ABC1_dom"/>
</dbReference>
<dbReference type="GO" id="GO:0003723">
    <property type="term" value="F:RNA binding"/>
    <property type="evidence" value="ECO:0007669"/>
    <property type="project" value="UniProtKB-UniRule"/>
</dbReference>
<dbReference type="PROSITE" id="PS50102">
    <property type="entry name" value="RRM"/>
    <property type="match status" value="3"/>
</dbReference>
<feature type="compositionally biased region" description="Polar residues" evidence="2">
    <location>
        <begin position="514"/>
        <end position="525"/>
    </location>
</feature>
<dbReference type="EMBL" id="GG680969">
    <property type="protein sequence ID" value="EER05316.1"/>
    <property type="molecule type" value="Genomic_DNA"/>
</dbReference>
<feature type="domain" description="RRM" evidence="3">
    <location>
        <begin position="578"/>
        <end position="653"/>
    </location>
</feature>
<reference evidence="4 5" key="1">
    <citation type="submission" date="2008-07" db="EMBL/GenBank/DDBJ databases">
        <authorList>
            <person name="El-Sayed N."/>
            <person name="Caler E."/>
            <person name="Inman J."/>
            <person name="Amedeo P."/>
            <person name="Hass B."/>
            <person name="Wortman J."/>
        </authorList>
    </citation>
    <scope>NUCLEOTIDE SEQUENCE [LARGE SCALE GENOMIC DNA]</scope>
    <source>
        <strain evidence="5">ATCC 50983 / TXsc</strain>
    </source>
</reference>
<dbReference type="Pfam" id="PF00076">
    <property type="entry name" value="RRM_1"/>
    <property type="match status" value="3"/>
</dbReference>
<evidence type="ECO:0000256" key="2">
    <source>
        <dbReference type="SAM" id="MobiDB-lite"/>
    </source>
</evidence>
<gene>
    <name evidence="4" type="ORF">Pmar_PMAR027959</name>
</gene>
<proteinExistence type="predicted"/>
<keyword evidence="5" id="KW-1185">Reference proteome</keyword>
<evidence type="ECO:0000313" key="4">
    <source>
        <dbReference type="EMBL" id="EER05316.1"/>
    </source>
</evidence>
<dbReference type="AlphaFoldDB" id="C5LDI4"/>
<dbReference type="PANTHER" id="PTHR43173:SF37">
    <property type="entry name" value="ABC1 FAMILY PROTEIN C10F6.14C"/>
    <property type="match status" value="1"/>
</dbReference>
<dbReference type="SUPFAM" id="SSF56112">
    <property type="entry name" value="Protein kinase-like (PK-like)"/>
    <property type="match status" value="1"/>
</dbReference>
<feature type="domain" description="RRM" evidence="3">
    <location>
        <begin position="316"/>
        <end position="399"/>
    </location>
</feature>
<sequence length="755" mass="82961">MGRGVQATLAAAASAGAIYFIDENYCYCVGRRTFRAAECGAFIWWQYKRVWNADNASEVHRRVAEEIVATCKRNEGLYVKIGQVLCSMEVALPREMHKPFEELHDKALEMEQSEVLRLLHESGVDDVIRDFELEPVASASIAQVHKARLKASPHTSVAVKLRKPSVTFQVAWDLRAYWIILWALEKSFDIPMLWTYDFTRDQFRQEMDLRNEAANSDRAKADFENSELSEVVYVPEVFWASEDVIVAEWIDEAVKVTDAAVLGVDLGKTVRNCTEMFAHQIFNSGHVHCDPHPGNLLVRRHPSRRKGLFGRYHPHQIVFVGGLPKDVDEHDLLSMIEPVQGDVVCDVKVVRKNGNSDGAAFVEFITPEQAQEFMKMYGSGQQANLRGRPIVLRLDWPKPQAAPPAHSSAKGGAPETKEHGRSRSMDTVKATADRSPIASTSASQSPKKDERSLASISAAVAAATVAAMESSGHMSEANLASIIAAATAAAAATAKQRVASATASDTTRNDTRMSRSQAKMSSTMGTAGALRLGRTGNSAEGDSIPLDSTGRPSRQIPWDDGRDGMNLMGMAGEDGPSRTLFISGLPTSFFLEDVVAMFKLFGPMRDVQLVSFPPGCAVVTFDSEQDAERARLTCDNFTFEQTGRRLSVRPMAVDSPDSYEMLNRGSSARQYTHRKVPSTTDETEIAGVFSEFGHVNSAHIISSRSLGIVSFNTMEEAVNAMTTVNLRMSSGDDRVPIHWLASGVHVELDSPVQDE</sequence>
<dbReference type="InterPro" id="IPR051130">
    <property type="entry name" value="Mito_struct-func_regulator"/>
</dbReference>